<feature type="transmembrane region" description="Helical" evidence="1">
    <location>
        <begin position="112"/>
        <end position="128"/>
    </location>
</feature>
<feature type="transmembrane region" description="Helical" evidence="1">
    <location>
        <begin position="352"/>
        <end position="371"/>
    </location>
</feature>
<feature type="transmembrane region" description="Helical" evidence="1">
    <location>
        <begin position="303"/>
        <end position="323"/>
    </location>
</feature>
<comment type="caution">
    <text evidence="2">The sequence shown here is derived from an EMBL/GenBank/DDBJ whole genome shotgun (WGS) entry which is preliminary data.</text>
</comment>
<feature type="transmembrane region" description="Helical" evidence="1">
    <location>
        <begin position="329"/>
        <end position="345"/>
    </location>
</feature>
<accession>A0A1F5KK56</accession>
<gene>
    <name evidence="2" type="ORF">A3D25_02170</name>
</gene>
<feature type="transmembrane region" description="Helical" evidence="1">
    <location>
        <begin position="196"/>
        <end position="214"/>
    </location>
</feature>
<keyword evidence="1" id="KW-1133">Transmembrane helix</keyword>
<keyword evidence="1" id="KW-0472">Membrane</keyword>
<reference evidence="2 3" key="1">
    <citation type="journal article" date="2016" name="Nat. Commun.">
        <title>Thousands of microbial genomes shed light on interconnected biogeochemical processes in an aquifer system.</title>
        <authorList>
            <person name="Anantharaman K."/>
            <person name="Brown C.T."/>
            <person name="Hug L.A."/>
            <person name="Sharon I."/>
            <person name="Castelle C.J."/>
            <person name="Probst A.J."/>
            <person name="Thomas B.C."/>
            <person name="Singh A."/>
            <person name="Wilkins M.J."/>
            <person name="Karaoz U."/>
            <person name="Brodie E.L."/>
            <person name="Williams K.H."/>
            <person name="Hubbard S.S."/>
            <person name="Banfield J.F."/>
        </authorList>
    </citation>
    <scope>NUCLEOTIDE SEQUENCE [LARGE SCALE GENOMIC DNA]</scope>
</reference>
<feature type="transmembrane region" description="Helical" evidence="1">
    <location>
        <begin position="234"/>
        <end position="253"/>
    </location>
</feature>
<organism evidence="2 3">
    <name type="scientific">Candidatus Daviesbacteria bacterium RIFCSPHIGHO2_02_FULL_43_12</name>
    <dbReference type="NCBI Taxonomy" id="1797776"/>
    <lineage>
        <taxon>Bacteria</taxon>
        <taxon>Candidatus Daviesiibacteriota</taxon>
    </lineage>
</organism>
<evidence type="ECO:0000256" key="1">
    <source>
        <dbReference type="SAM" id="Phobius"/>
    </source>
</evidence>
<sequence length="468" mass="54576">MKRKLKLIALLPLIILIYYPSFGSFFAADDWFHLKIIQINIWPEFVGFFSFVQNSLTAGSYRPLSTQVYFFSLYSLFGLNQYIFHLVNLIFFTANIYLTFLLTKKLLRDEKVAYLSAFFYGLSVTHFTKMYFISAFQETLMVFWVLLCILLFFSPGRINYIFSIICLIFGLFSKETAAVTPFILLVLHFFGKDRRFIRVLPMLILTGVYIYLRFAVFGKIQGESYIWDYAPRKLLNTSMWYVLWSFGLPELMIDYVSSGLRILPRFFTDFPTWSKVILSFIALYFVALAAVLFRNKRLLTRELLGFSILFMGSLGPVLFLPWHKFTIELTLPFVWFAMALAWLVSIRSQTKVFLFILAFFALNIGTNILSYRTHYSVNRARSAKQVYTYFTRFHPEKPIGKSFLIVSNQVPQIGPKSSSEELSYVLSGSDFFNVLYKDPEIKVFYEGKEDSDLENSIPISADQFLKVQ</sequence>
<evidence type="ECO:0000313" key="2">
    <source>
        <dbReference type="EMBL" id="OGE41308.1"/>
    </source>
</evidence>
<feature type="transmembrane region" description="Helical" evidence="1">
    <location>
        <begin position="160"/>
        <end position="190"/>
    </location>
</feature>
<feature type="transmembrane region" description="Helical" evidence="1">
    <location>
        <begin position="134"/>
        <end position="153"/>
    </location>
</feature>
<name>A0A1F5KK56_9BACT</name>
<protein>
    <recommendedName>
        <fullName evidence="4">Glycosyltransferase RgtA/B/C/D-like domain-containing protein</fullName>
    </recommendedName>
</protein>
<feature type="transmembrane region" description="Helical" evidence="1">
    <location>
        <begin position="273"/>
        <end position="291"/>
    </location>
</feature>
<dbReference type="AlphaFoldDB" id="A0A1F5KK56"/>
<feature type="transmembrane region" description="Helical" evidence="1">
    <location>
        <begin position="82"/>
        <end position="100"/>
    </location>
</feature>
<proteinExistence type="predicted"/>
<dbReference type="Proteomes" id="UP000177328">
    <property type="component" value="Unassembled WGS sequence"/>
</dbReference>
<keyword evidence="1" id="KW-0812">Transmembrane</keyword>
<dbReference type="EMBL" id="MFDD01000002">
    <property type="protein sequence ID" value="OGE41308.1"/>
    <property type="molecule type" value="Genomic_DNA"/>
</dbReference>
<evidence type="ECO:0000313" key="3">
    <source>
        <dbReference type="Proteomes" id="UP000177328"/>
    </source>
</evidence>
<evidence type="ECO:0008006" key="4">
    <source>
        <dbReference type="Google" id="ProtNLM"/>
    </source>
</evidence>